<gene>
    <name evidence="2" type="ORF">TM35_000122940</name>
</gene>
<sequence length="163" mass="17627">MLRGFELERERRWGGGKRMKPGNQCTCVKLEARCRVLPFSFLHPSPEEGKCENTTHNPLPPKAGGQLVSVLCATGWVGGGGDPGGVSPLMGLGMVENSVPSSSRHEGNGEEASLRSTSPARLRGAMAMQANLLLGHMRQHSEEANPHVLFIEANSTMVECLWH</sequence>
<proteinExistence type="predicted"/>
<organism evidence="2 3">
    <name type="scientific">Trypanosoma theileri</name>
    <dbReference type="NCBI Taxonomy" id="67003"/>
    <lineage>
        <taxon>Eukaryota</taxon>
        <taxon>Discoba</taxon>
        <taxon>Euglenozoa</taxon>
        <taxon>Kinetoplastea</taxon>
        <taxon>Metakinetoplastina</taxon>
        <taxon>Trypanosomatida</taxon>
        <taxon>Trypanosomatidae</taxon>
        <taxon>Trypanosoma</taxon>
    </lineage>
</organism>
<feature type="region of interest" description="Disordered" evidence="1">
    <location>
        <begin position="95"/>
        <end position="117"/>
    </location>
</feature>
<evidence type="ECO:0000313" key="2">
    <source>
        <dbReference type="EMBL" id="ORC89519.1"/>
    </source>
</evidence>
<name>A0A1X0NZ89_9TRYP</name>
<accession>A0A1X0NZ89</accession>
<reference evidence="2 3" key="1">
    <citation type="submission" date="2017-03" db="EMBL/GenBank/DDBJ databases">
        <title>An alternative strategy for trypanosome survival in the mammalian bloodstream revealed through genome and transcriptome analysis of the ubiquitous bovine parasite Trypanosoma (Megatrypanum) theileri.</title>
        <authorList>
            <person name="Kelly S."/>
            <person name="Ivens A."/>
            <person name="Mott A."/>
            <person name="O'Neill E."/>
            <person name="Emms D."/>
            <person name="Macleod O."/>
            <person name="Voorheis P."/>
            <person name="Matthews J."/>
            <person name="Matthews K."/>
            <person name="Carrington M."/>
        </authorList>
    </citation>
    <scope>NUCLEOTIDE SEQUENCE [LARGE SCALE GENOMIC DNA]</scope>
    <source>
        <strain evidence="2">Edinburgh</strain>
    </source>
</reference>
<dbReference type="Proteomes" id="UP000192257">
    <property type="component" value="Unassembled WGS sequence"/>
</dbReference>
<evidence type="ECO:0000256" key="1">
    <source>
        <dbReference type="SAM" id="MobiDB-lite"/>
    </source>
</evidence>
<protein>
    <submittedName>
        <fullName evidence="2">Uncharacterized protein</fullName>
    </submittedName>
</protein>
<keyword evidence="3" id="KW-1185">Reference proteome</keyword>
<dbReference type="EMBL" id="NBCO01000012">
    <property type="protein sequence ID" value="ORC89519.1"/>
    <property type="molecule type" value="Genomic_DNA"/>
</dbReference>
<comment type="caution">
    <text evidence="2">The sequence shown here is derived from an EMBL/GenBank/DDBJ whole genome shotgun (WGS) entry which is preliminary data.</text>
</comment>
<dbReference type="RefSeq" id="XP_028883585.1">
    <property type="nucleotide sequence ID" value="XM_029025269.1"/>
</dbReference>
<dbReference type="AlphaFoldDB" id="A0A1X0NZ89"/>
<dbReference type="GeneID" id="39985049"/>
<evidence type="ECO:0000313" key="3">
    <source>
        <dbReference type="Proteomes" id="UP000192257"/>
    </source>
</evidence>
<dbReference type="VEuPathDB" id="TriTrypDB:TM35_000122940"/>